<keyword evidence="1" id="KW-0479">Metal-binding</keyword>
<evidence type="ECO:0000313" key="4">
    <source>
        <dbReference type="Proteomes" id="UP000050465"/>
    </source>
</evidence>
<sequence length="359" mass="41384">MLLTTGEPAPWFTIASTNNPRYHFESIAGRYVLLCFLKSSIDQASQKVLEDLEQYRHIFDDDFCCFFGVSTDPEDQRSSSLKEKIPGIRFFWDFDRSISQKFGVISQDGAYELCTYVLDERLRVLTVIPFYDQPQNHISQLVAILSKLPKISATQAASVQAPVLIVPRIFEPEIRQALISYYNQYGGEQSGFMREKNGRTVYINDHSFKRRRDQEILDKNLRNAAMFRIHDRLAPEIYKAFQFHATRIERHIVACYDGASRGFFRPHRDNTTKGTAHRRFAVSLNLNTGEYEGGLLRFPEFGRQTYNAPAGGAIVFSCSLLHEATPVTKGYRYAYLPFLYDDDAAKIRKENYKFIAKEP</sequence>
<dbReference type="Pfam" id="PF13640">
    <property type="entry name" value="2OG-FeII_Oxy_3"/>
    <property type="match status" value="1"/>
</dbReference>
<dbReference type="STRING" id="1666911.HLUCCA11_22760"/>
<dbReference type="SUPFAM" id="SSF52833">
    <property type="entry name" value="Thioredoxin-like"/>
    <property type="match status" value="1"/>
</dbReference>
<dbReference type="PROSITE" id="PS51471">
    <property type="entry name" value="FE2OG_OXY"/>
    <property type="match status" value="1"/>
</dbReference>
<keyword evidence="1" id="KW-0560">Oxidoreductase</keyword>
<name>A0A0N8KLU5_9CYAN</name>
<comment type="similarity">
    <text evidence="1">Belongs to the iron/ascorbate-dependent oxidoreductase family.</text>
</comment>
<dbReference type="Gene3D" id="3.40.30.10">
    <property type="entry name" value="Glutaredoxin"/>
    <property type="match status" value="1"/>
</dbReference>
<dbReference type="Pfam" id="PF00578">
    <property type="entry name" value="AhpC-TSA"/>
    <property type="match status" value="1"/>
</dbReference>
<gene>
    <name evidence="3" type="ORF">HLUCCA11_22760</name>
</gene>
<dbReference type="EMBL" id="LJZR01000077">
    <property type="protein sequence ID" value="KPQ31914.1"/>
    <property type="molecule type" value="Genomic_DNA"/>
</dbReference>
<protein>
    <submittedName>
        <fullName evidence="3">Putative iron-regulated protein</fullName>
    </submittedName>
</protein>
<dbReference type="PATRIC" id="fig|1666911.3.peg.4569"/>
<dbReference type="InterPro" id="IPR005123">
    <property type="entry name" value="Oxoglu/Fe-dep_dioxygenase_dom"/>
</dbReference>
<dbReference type="Gene3D" id="2.60.120.620">
    <property type="entry name" value="q2cbj1_9rhob like domain"/>
    <property type="match status" value="1"/>
</dbReference>
<dbReference type="GO" id="GO:0016209">
    <property type="term" value="F:antioxidant activity"/>
    <property type="evidence" value="ECO:0007669"/>
    <property type="project" value="InterPro"/>
</dbReference>
<dbReference type="GO" id="GO:0016491">
    <property type="term" value="F:oxidoreductase activity"/>
    <property type="evidence" value="ECO:0007669"/>
    <property type="project" value="UniProtKB-KW"/>
</dbReference>
<dbReference type="InterPro" id="IPR044862">
    <property type="entry name" value="Pro_4_hyd_alph_FE2OG_OXY"/>
</dbReference>
<dbReference type="GO" id="GO:0046872">
    <property type="term" value="F:metal ion binding"/>
    <property type="evidence" value="ECO:0007669"/>
    <property type="project" value="UniProtKB-KW"/>
</dbReference>
<dbReference type="InterPro" id="IPR036249">
    <property type="entry name" value="Thioredoxin-like_sf"/>
</dbReference>
<organism evidence="3 4">
    <name type="scientific">Phormidesmis priestleyi Ana</name>
    <dbReference type="NCBI Taxonomy" id="1666911"/>
    <lineage>
        <taxon>Bacteria</taxon>
        <taxon>Bacillati</taxon>
        <taxon>Cyanobacteriota</taxon>
        <taxon>Cyanophyceae</taxon>
        <taxon>Leptolyngbyales</taxon>
        <taxon>Leptolyngbyaceae</taxon>
        <taxon>Phormidesmis</taxon>
    </lineage>
</organism>
<evidence type="ECO:0000256" key="1">
    <source>
        <dbReference type="RuleBase" id="RU003682"/>
    </source>
</evidence>
<comment type="caution">
    <text evidence="3">The sequence shown here is derived from an EMBL/GenBank/DDBJ whole genome shotgun (WGS) entry which is preliminary data.</text>
</comment>
<proteinExistence type="inferred from homology"/>
<dbReference type="Proteomes" id="UP000050465">
    <property type="component" value="Unassembled WGS sequence"/>
</dbReference>
<dbReference type="AlphaFoldDB" id="A0A0N8KLU5"/>
<evidence type="ECO:0000313" key="3">
    <source>
        <dbReference type="EMBL" id="KPQ31914.1"/>
    </source>
</evidence>
<feature type="domain" description="Fe2OG dioxygenase" evidence="2">
    <location>
        <begin position="247"/>
        <end position="342"/>
    </location>
</feature>
<evidence type="ECO:0000259" key="2">
    <source>
        <dbReference type="PROSITE" id="PS51471"/>
    </source>
</evidence>
<reference evidence="3 4" key="1">
    <citation type="submission" date="2015-09" db="EMBL/GenBank/DDBJ databases">
        <title>Identification and resolution of microdiversity through metagenomic sequencing of parallel consortia.</title>
        <authorList>
            <person name="Nelson W.C."/>
            <person name="Romine M.F."/>
            <person name="Lindemann S.R."/>
        </authorList>
    </citation>
    <scope>NUCLEOTIDE SEQUENCE [LARGE SCALE GENOMIC DNA]</scope>
    <source>
        <strain evidence="3">Ana</strain>
    </source>
</reference>
<accession>A0A0N8KLU5</accession>
<dbReference type="InterPro" id="IPR000866">
    <property type="entry name" value="AhpC/TSA"/>
</dbReference>
<keyword evidence="1" id="KW-0408">Iron</keyword>